<organism evidence="3 4">
    <name type="scientific">Bacteroides fragilis str. 3998T(B)3</name>
    <dbReference type="NCBI Taxonomy" id="1339316"/>
    <lineage>
        <taxon>Bacteria</taxon>
        <taxon>Pseudomonadati</taxon>
        <taxon>Bacteroidota</taxon>
        <taxon>Bacteroidia</taxon>
        <taxon>Bacteroidales</taxon>
        <taxon>Bacteroidaceae</taxon>
        <taxon>Bacteroides</taxon>
    </lineage>
</organism>
<evidence type="ECO:0000313" key="2">
    <source>
        <dbReference type="EMBL" id="EXY92990.1"/>
    </source>
</evidence>
<dbReference type="Gene3D" id="2.60.40.10">
    <property type="entry name" value="Immunoglobulins"/>
    <property type="match status" value="1"/>
</dbReference>
<dbReference type="PATRIC" id="fig|1339316.3.peg.162"/>
<dbReference type="RefSeq" id="WP_032596553.1">
    <property type="nucleotide sequence ID" value="NZ_JGDB01000006.1"/>
</dbReference>
<gene>
    <name evidence="3" type="ORF">M125_0160</name>
    <name evidence="2" type="ORF">M125_0252</name>
    <name evidence="1" type="ORF">M125_0339</name>
</gene>
<accession>A0A015XKJ4</accession>
<evidence type="ECO:0000313" key="4">
    <source>
        <dbReference type="Proteomes" id="UP000020773"/>
    </source>
</evidence>
<sequence>MAINIQSAYSGEVLDKILVKATTGNQLVSRGLIRLEPNVNDKFYIPRMKAGKMLQKRKEQPVESDSKGDFNIDEKVLEPKEFMAFTTFNPRSFERIWRKWQPSGELVFRELPKSAQNALLEEMANAVDFELGYHFINGVHGNGADQFFDGILTRILADGDVIRPDKSKLAPQAGIIDKLRLVYKAIPKAIRSARGLRFIMSVEDADTYDDELTALPNKGADPTSTNAKRFKGVAIEALADWPEGVIVATVTGMDLTTNLWAGVSLVNDFSTIKIDKLTNAGEKYFFKMLMKADTNVAFGEEVVLLDTRQGAEPSLSVSPKTLSFASGGETKALTVTASGEFTVSEAPEGFAVSTQGNTVSVTAQANSGSTVKTGSLVISLKDTPSKTVTVSLSQAKP</sequence>
<dbReference type="CDD" id="cd14948">
    <property type="entry name" value="BACON"/>
    <property type="match status" value="1"/>
</dbReference>
<dbReference type="EMBL" id="JGDB01000009">
    <property type="protein sequence ID" value="EXY92944.1"/>
    <property type="molecule type" value="Genomic_DNA"/>
</dbReference>
<name>A0A015XKJ4_BACFG</name>
<dbReference type="EMBL" id="JGDB01000008">
    <property type="protein sequence ID" value="EXY92990.1"/>
    <property type="molecule type" value="Genomic_DNA"/>
</dbReference>
<dbReference type="EMBL" id="JGDB01000006">
    <property type="protein sequence ID" value="EXY93105.1"/>
    <property type="molecule type" value="Genomic_DNA"/>
</dbReference>
<evidence type="ECO:0000313" key="3">
    <source>
        <dbReference type="EMBL" id="EXY93105.1"/>
    </source>
</evidence>
<evidence type="ECO:0000313" key="1">
    <source>
        <dbReference type="EMBL" id="EXY92944.1"/>
    </source>
</evidence>
<protein>
    <recommendedName>
        <fullName evidence="5">BACON domain-containing protein</fullName>
    </recommendedName>
</protein>
<proteinExistence type="predicted"/>
<comment type="caution">
    <text evidence="3">The sequence shown here is derived from an EMBL/GenBank/DDBJ whole genome shotgun (WGS) entry which is preliminary data.</text>
</comment>
<reference evidence="3 4" key="1">
    <citation type="submission" date="2014-02" db="EMBL/GenBank/DDBJ databases">
        <authorList>
            <person name="Sears C."/>
            <person name="Carroll K."/>
            <person name="Sack B.R."/>
            <person name="Qadri F."/>
            <person name="Myers L.L."/>
            <person name="Chung G.-T."/>
            <person name="Escheverria P."/>
            <person name="Fraser C.M."/>
            <person name="Sadzewicz L."/>
            <person name="Shefchek K.A."/>
            <person name="Tallon L."/>
            <person name="Das S.P."/>
            <person name="Daugherty S."/>
            <person name="Mongodin E.F."/>
        </authorList>
    </citation>
    <scope>NUCLEOTIDE SEQUENCE [LARGE SCALE GENOMIC DNA]</scope>
    <source>
        <strain evidence="3">3998T</strain>
        <strain evidence="4">3998T(B)3</strain>
    </source>
</reference>
<evidence type="ECO:0008006" key="5">
    <source>
        <dbReference type="Google" id="ProtNLM"/>
    </source>
</evidence>
<dbReference type="InterPro" id="IPR024361">
    <property type="entry name" value="BACON"/>
</dbReference>
<dbReference type="AlphaFoldDB" id="A0A015XKJ4"/>
<dbReference type="InterPro" id="IPR013783">
    <property type="entry name" value="Ig-like_fold"/>
</dbReference>
<dbReference type="Proteomes" id="UP000020773">
    <property type="component" value="Unassembled WGS sequence"/>
</dbReference>